<protein>
    <submittedName>
        <fullName evidence="1">Uncharacterized protein</fullName>
    </submittedName>
</protein>
<reference evidence="1" key="1">
    <citation type="submission" date="2025-08" db="UniProtKB">
        <authorList>
            <consortium name="Ensembl"/>
        </authorList>
    </citation>
    <scope>IDENTIFICATION</scope>
</reference>
<evidence type="ECO:0000313" key="2">
    <source>
        <dbReference type="Proteomes" id="UP000694700"/>
    </source>
</evidence>
<dbReference type="Proteomes" id="UP000694700">
    <property type="component" value="Unplaced"/>
</dbReference>
<name>A0A8C2AER3_CYPCA</name>
<proteinExistence type="predicted"/>
<accession>A0A8C2AER3</accession>
<evidence type="ECO:0000313" key="1">
    <source>
        <dbReference type="Ensembl" id="ENSCCRP00015104342.1"/>
    </source>
</evidence>
<sequence length="49" mass="5745">MRRLSFSNRATSWHFVPNITFGHPMVECLRRCIGPDPFFGEFQSLQNCI</sequence>
<dbReference type="Ensembl" id="ENSCCRT00015107691.1">
    <property type="protein sequence ID" value="ENSCCRP00015104342.1"/>
    <property type="gene ID" value="ENSCCRG00015041639.1"/>
</dbReference>
<dbReference type="AlphaFoldDB" id="A0A8C2AER3"/>
<organism evidence="1 2">
    <name type="scientific">Cyprinus carpio</name>
    <name type="common">Common carp</name>
    <dbReference type="NCBI Taxonomy" id="7962"/>
    <lineage>
        <taxon>Eukaryota</taxon>
        <taxon>Metazoa</taxon>
        <taxon>Chordata</taxon>
        <taxon>Craniata</taxon>
        <taxon>Vertebrata</taxon>
        <taxon>Euteleostomi</taxon>
        <taxon>Actinopterygii</taxon>
        <taxon>Neopterygii</taxon>
        <taxon>Teleostei</taxon>
        <taxon>Ostariophysi</taxon>
        <taxon>Cypriniformes</taxon>
        <taxon>Cyprinidae</taxon>
        <taxon>Cyprininae</taxon>
        <taxon>Cyprinus</taxon>
    </lineage>
</organism>